<evidence type="ECO:0000256" key="3">
    <source>
        <dbReference type="SAM" id="SignalP"/>
    </source>
</evidence>
<keyword evidence="2" id="KW-0812">Transmembrane</keyword>
<feature type="domain" description="DUF7939" evidence="4">
    <location>
        <begin position="347"/>
        <end position="434"/>
    </location>
</feature>
<dbReference type="InterPro" id="IPR057699">
    <property type="entry name" value="DUF7939"/>
</dbReference>
<dbReference type="OrthoDB" id="7699970at2"/>
<dbReference type="RefSeq" id="WP_136963667.1">
    <property type="nucleotide sequence ID" value="NZ_CP039690.1"/>
</dbReference>
<dbReference type="Pfam" id="PF25607">
    <property type="entry name" value="DUF7939"/>
    <property type="match status" value="1"/>
</dbReference>
<keyword evidence="2" id="KW-0472">Membrane</keyword>
<evidence type="ECO:0000256" key="2">
    <source>
        <dbReference type="SAM" id="Phobius"/>
    </source>
</evidence>
<feature type="signal peptide" evidence="3">
    <location>
        <begin position="1"/>
        <end position="23"/>
    </location>
</feature>
<keyword evidence="3" id="KW-0732">Signal</keyword>
<evidence type="ECO:0000313" key="5">
    <source>
        <dbReference type="EMBL" id="QCI68248.1"/>
    </source>
</evidence>
<accession>A0A4D7BE56</accession>
<name>A0A4D7BE56_9HYPH</name>
<dbReference type="AlphaFoldDB" id="A0A4D7BE56"/>
<dbReference type="InterPro" id="IPR025738">
    <property type="entry name" value="BatD"/>
</dbReference>
<dbReference type="Proteomes" id="UP000298781">
    <property type="component" value="Chromosome"/>
</dbReference>
<dbReference type="PANTHER" id="PTHR40940:SF1">
    <property type="entry name" value="PROTEIN BATD"/>
    <property type="match status" value="1"/>
</dbReference>
<dbReference type="PANTHER" id="PTHR40940">
    <property type="entry name" value="PROTEIN BATD-RELATED"/>
    <property type="match status" value="1"/>
</dbReference>
<dbReference type="KEGG" id="pstg:E8M01_30890"/>
<gene>
    <name evidence="5" type="ORF">E8M01_30890</name>
</gene>
<feature type="region of interest" description="Disordered" evidence="1">
    <location>
        <begin position="439"/>
        <end position="458"/>
    </location>
</feature>
<evidence type="ECO:0000313" key="6">
    <source>
        <dbReference type="Proteomes" id="UP000298781"/>
    </source>
</evidence>
<sequence length="458" mass="48654">MRWAPGQAPAILLVLVSSTPLVAQPAPVEPAPAQAQIEATIEATLEPSTVVVGRPVRVRIRALAPNFLTQPAQFPDLQISNAVTRPAGQTSISETRGDVTLAGVMADYDIYPQEPGRFALAPATVTLTYALDPPRGTTARLVTPQLTFTATIPDAARALDPFLAAPRLTLDQTFAPEGTRFQVGDALTRTITAEADDLPAIFLPAFGASAPDGVAAYPGQPIVEDRGGDRGATGRGRRVQSVTYTFERAGDHVLPAIGLDWWNSQSGRVEHARLPALAIHVAPAPGQPAGEVAQSLVRQALLGLREHWLAVLGVVALVAGSAVVLPPLLRRLAAWWAARRLHRAASEQAAYHRLRRAARRGSPEDIYAALLIWLDRLPSDRAAAIRDKAPGDAAARPAFEIARLEQRLYGGGGRGPGAWPGGNLIAALQAARNTWKTGRRPGFRPVLPASLNPGGEPR</sequence>
<evidence type="ECO:0000256" key="1">
    <source>
        <dbReference type="SAM" id="MobiDB-lite"/>
    </source>
</evidence>
<feature type="transmembrane region" description="Helical" evidence="2">
    <location>
        <begin position="308"/>
        <end position="329"/>
    </location>
</feature>
<feature type="chain" id="PRO_5020776742" evidence="3">
    <location>
        <begin position="24"/>
        <end position="458"/>
    </location>
</feature>
<evidence type="ECO:0000259" key="4">
    <source>
        <dbReference type="Pfam" id="PF25607"/>
    </source>
</evidence>
<organism evidence="5 6">
    <name type="scientific">Phreatobacter stygius</name>
    <dbReference type="NCBI Taxonomy" id="1940610"/>
    <lineage>
        <taxon>Bacteria</taxon>
        <taxon>Pseudomonadati</taxon>
        <taxon>Pseudomonadota</taxon>
        <taxon>Alphaproteobacteria</taxon>
        <taxon>Hyphomicrobiales</taxon>
        <taxon>Phreatobacteraceae</taxon>
        <taxon>Phreatobacter</taxon>
    </lineage>
</organism>
<proteinExistence type="predicted"/>
<keyword evidence="6" id="KW-1185">Reference proteome</keyword>
<dbReference type="EMBL" id="CP039690">
    <property type="protein sequence ID" value="QCI68248.1"/>
    <property type="molecule type" value="Genomic_DNA"/>
</dbReference>
<reference evidence="5 6" key="1">
    <citation type="submission" date="2019-04" db="EMBL/GenBank/DDBJ databases">
        <title>Phreatobacter aquaticus sp. nov.</title>
        <authorList>
            <person name="Choi A."/>
        </authorList>
    </citation>
    <scope>NUCLEOTIDE SEQUENCE [LARGE SCALE GENOMIC DNA]</scope>
    <source>
        <strain evidence="5 6">KCTC 52518</strain>
    </source>
</reference>
<protein>
    <submittedName>
        <fullName evidence="5">Protein BatD</fullName>
    </submittedName>
</protein>
<keyword evidence="2" id="KW-1133">Transmembrane helix</keyword>